<dbReference type="Proteomes" id="UP000053558">
    <property type="component" value="Unassembled WGS sequence"/>
</dbReference>
<evidence type="ECO:0000313" key="2">
    <source>
        <dbReference type="Proteomes" id="UP000053558"/>
    </source>
</evidence>
<comment type="caution">
    <text evidence="1">The sequence shown here is derived from an EMBL/GenBank/DDBJ whole genome shotgun (WGS) entry which is preliminary data.</text>
</comment>
<proteinExistence type="predicted"/>
<dbReference type="OMA" id="CYPNDSE"/>
<dbReference type="EMBL" id="JH711577">
    <property type="protein sequence ID" value="EIW82331.1"/>
    <property type="molecule type" value="Genomic_DNA"/>
</dbReference>
<dbReference type="RefSeq" id="XP_007768037.1">
    <property type="nucleotide sequence ID" value="XM_007769847.1"/>
</dbReference>
<dbReference type="AlphaFoldDB" id="A0A5M3MUQ0"/>
<organism evidence="1 2">
    <name type="scientific">Coniophora puteana (strain RWD-64-598)</name>
    <name type="common">Brown rot fungus</name>
    <dbReference type="NCBI Taxonomy" id="741705"/>
    <lineage>
        <taxon>Eukaryota</taxon>
        <taxon>Fungi</taxon>
        <taxon>Dikarya</taxon>
        <taxon>Basidiomycota</taxon>
        <taxon>Agaricomycotina</taxon>
        <taxon>Agaricomycetes</taxon>
        <taxon>Agaricomycetidae</taxon>
        <taxon>Boletales</taxon>
        <taxon>Coniophorineae</taxon>
        <taxon>Coniophoraceae</taxon>
        <taxon>Coniophora</taxon>
    </lineage>
</organism>
<protein>
    <submittedName>
        <fullName evidence="1">Uncharacterized protein</fullName>
    </submittedName>
</protein>
<reference evidence="2" key="1">
    <citation type="journal article" date="2012" name="Science">
        <title>The Paleozoic origin of enzymatic lignin decomposition reconstructed from 31 fungal genomes.</title>
        <authorList>
            <person name="Floudas D."/>
            <person name="Binder M."/>
            <person name="Riley R."/>
            <person name="Barry K."/>
            <person name="Blanchette R.A."/>
            <person name="Henrissat B."/>
            <person name="Martinez A.T."/>
            <person name="Otillar R."/>
            <person name="Spatafora J.W."/>
            <person name="Yadav J.S."/>
            <person name="Aerts A."/>
            <person name="Benoit I."/>
            <person name="Boyd A."/>
            <person name="Carlson A."/>
            <person name="Copeland A."/>
            <person name="Coutinho P.M."/>
            <person name="de Vries R.P."/>
            <person name="Ferreira P."/>
            <person name="Findley K."/>
            <person name="Foster B."/>
            <person name="Gaskell J."/>
            <person name="Glotzer D."/>
            <person name="Gorecki P."/>
            <person name="Heitman J."/>
            <person name="Hesse C."/>
            <person name="Hori C."/>
            <person name="Igarashi K."/>
            <person name="Jurgens J.A."/>
            <person name="Kallen N."/>
            <person name="Kersten P."/>
            <person name="Kohler A."/>
            <person name="Kuees U."/>
            <person name="Kumar T.K.A."/>
            <person name="Kuo A."/>
            <person name="LaButti K."/>
            <person name="Larrondo L.F."/>
            <person name="Lindquist E."/>
            <person name="Ling A."/>
            <person name="Lombard V."/>
            <person name="Lucas S."/>
            <person name="Lundell T."/>
            <person name="Martin R."/>
            <person name="McLaughlin D.J."/>
            <person name="Morgenstern I."/>
            <person name="Morin E."/>
            <person name="Murat C."/>
            <person name="Nagy L.G."/>
            <person name="Nolan M."/>
            <person name="Ohm R.A."/>
            <person name="Patyshakuliyeva A."/>
            <person name="Rokas A."/>
            <person name="Ruiz-Duenas F.J."/>
            <person name="Sabat G."/>
            <person name="Salamov A."/>
            <person name="Samejima M."/>
            <person name="Schmutz J."/>
            <person name="Slot J.C."/>
            <person name="St John F."/>
            <person name="Stenlid J."/>
            <person name="Sun H."/>
            <person name="Sun S."/>
            <person name="Syed K."/>
            <person name="Tsang A."/>
            <person name="Wiebenga A."/>
            <person name="Young D."/>
            <person name="Pisabarro A."/>
            <person name="Eastwood D.C."/>
            <person name="Martin F."/>
            <person name="Cullen D."/>
            <person name="Grigoriev I.V."/>
            <person name="Hibbett D.S."/>
        </authorList>
    </citation>
    <scope>NUCLEOTIDE SEQUENCE [LARGE SCALE GENOMIC DNA]</scope>
    <source>
        <strain evidence="2">RWD-64-598 SS2</strain>
    </source>
</reference>
<keyword evidence="2" id="KW-1185">Reference proteome</keyword>
<dbReference type="GeneID" id="19211342"/>
<evidence type="ECO:0000313" key="1">
    <source>
        <dbReference type="EMBL" id="EIW82331.1"/>
    </source>
</evidence>
<dbReference type="KEGG" id="cput:CONPUDRAFT_89750"/>
<accession>A0A5M3MUQ0</accession>
<name>A0A5M3MUQ0_CONPW</name>
<gene>
    <name evidence="1" type="ORF">CONPUDRAFT_89750</name>
</gene>
<sequence>MTVAKHELKLRTVIQFIRIHHSSSEWRTVLYLTTDMPVPPTLSNSHKYTNGDAATLPYSYGLSALPPLLRDGSESPMAKYYVIPSTSSTPYPTLPIDFPNMAMYLQSAVQDSRNAANDSSSGMRRLAHFIDTCYPNDSEPSRTDEQDTVRRGVGGIFKRVMGRNKAPKSRGNDEIYDLVTPFVPDEWG</sequence>
<dbReference type="OrthoDB" id="3269480at2759"/>